<accession>A0ABN0VCC5</accession>
<organism evidence="1 2">
    <name type="scientific">Streptomyces polychromogenes</name>
    <dbReference type="NCBI Taxonomy" id="67342"/>
    <lineage>
        <taxon>Bacteria</taxon>
        <taxon>Bacillati</taxon>
        <taxon>Actinomycetota</taxon>
        <taxon>Actinomycetes</taxon>
        <taxon>Kitasatosporales</taxon>
        <taxon>Streptomycetaceae</taxon>
        <taxon>Streptomyces</taxon>
    </lineage>
</organism>
<dbReference type="Proteomes" id="UP001501867">
    <property type="component" value="Unassembled WGS sequence"/>
</dbReference>
<evidence type="ECO:0008006" key="3">
    <source>
        <dbReference type="Google" id="ProtNLM"/>
    </source>
</evidence>
<dbReference type="EMBL" id="BAAABV010000015">
    <property type="protein sequence ID" value="GAA0286968.1"/>
    <property type="molecule type" value="Genomic_DNA"/>
</dbReference>
<comment type="caution">
    <text evidence="1">The sequence shown here is derived from an EMBL/GenBank/DDBJ whole genome shotgun (WGS) entry which is preliminary data.</text>
</comment>
<proteinExistence type="predicted"/>
<name>A0ABN0VCC5_9ACTN</name>
<evidence type="ECO:0000313" key="2">
    <source>
        <dbReference type="Proteomes" id="UP001501867"/>
    </source>
</evidence>
<keyword evidence="2" id="KW-1185">Reference proteome</keyword>
<reference evidence="1 2" key="1">
    <citation type="journal article" date="2019" name="Int. J. Syst. Evol. Microbiol.">
        <title>The Global Catalogue of Microorganisms (GCM) 10K type strain sequencing project: providing services to taxonomists for standard genome sequencing and annotation.</title>
        <authorList>
            <consortium name="The Broad Institute Genomics Platform"/>
            <consortium name="The Broad Institute Genome Sequencing Center for Infectious Disease"/>
            <person name="Wu L."/>
            <person name="Ma J."/>
        </authorList>
    </citation>
    <scope>NUCLEOTIDE SEQUENCE [LARGE SCALE GENOMIC DNA]</scope>
    <source>
        <strain evidence="1 2">JCM 4505</strain>
    </source>
</reference>
<protein>
    <recommendedName>
        <fullName evidence="3">4Fe-4S ferredoxin-type domain-containing protein</fullName>
    </recommendedName>
</protein>
<dbReference type="RefSeq" id="WP_344157671.1">
    <property type="nucleotide sequence ID" value="NZ_BAAABV010000015.1"/>
</dbReference>
<gene>
    <name evidence="1" type="ORF">GCM10010302_26660</name>
</gene>
<sequence>MTTTTTTTSPSADDTLCETCGWTFGMVCPECSKGCGCSVGCTGWRHGEYAGDTDPAKVGGPFCDDDYCEGCDDCSPYGLAYRQTGW</sequence>
<evidence type="ECO:0000313" key="1">
    <source>
        <dbReference type="EMBL" id="GAA0286968.1"/>
    </source>
</evidence>